<dbReference type="InParanoid" id="Q6CR37"/>
<organism evidence="2 3">
    <name type="scientific">Kluyveromyces lactis (strain ATCC 8585 / CBS 2359 / DSM 70799 / NBRC 1267 / NRRL Y-1140 / WM37)</name>
    <name type="common">Yeast</name>
    <name type="synonym">Candida sphaerica</name>
    <dbReference type="NCBI Taxonomy" id="284590"/>
    <lineage>
        <taxon>Eukaryota</taxon>
        <taxon>Fungi</taxon>
        <taxon>Dikarya</taxon>
        <taxon>Ascomycota</taxon>
        <taxon>Saccharomycotina</taxon>
        <taxon>Saccharomycetes</taxon>
        <taxon>Saccharomycetales</taxon>
        <taxon>Saccharomycetaceae</taxon>
        <taxon>Kluyveromyces</taxon>
    </lineage>
</organism>
<feature type="transmembrane region" description="Helical" evidence="1">
    <location>
        <begin position="96"/>
        <end position="115"/>
    </location>
</feature>
<proteinExistence type="predicted"/>
<keyword evidence="3" id="KW-1185">Reference proteome</keyword>
<accession>Q6CR37</accession>
<protein>
    <submittedName>
        <fullName evidence="2">KLLA0D12122p</fullName>
    </submittedName>
</protein>
<dbReference type="AlphaFoldDB" id="Q6CR37"/>
<keyword evidence="1" id="KW-0812">Transmembrane</keyword>
<dbReference type="GeneID" id="2893285"/>
<evidence type="ECO:0000256" key="1">
    <source>
        <dbReference type="SAM" id="Phobius"/>
    </source>
</evidence>
<dbReference type="RefSeq" id="XP_453602.1">
    <property type="nucleotide sequence ID" value="XM_453602.1"/>
</dbReference>
<keyword evidence="1" id="KW-0472">Membrane</keyword>
<evidence type="ECO:0000313" key="2">
    <source>
        <dbReference type="EMBL" id="CAH00698.1"/>
    </source>
</evidence>
<dbReference type="Proteomes" id="UP000000598">
    <property type="component" value="Chromosome D"/>
</dbReference>
<dbReference type="EMBL" id="CR382124">
    <property type="protein sequence ID" value="CAH00698.1"/>
    <property type="molecule type" value="Genomic_DNA"/>
</dbReference>
<dbReference type="PaxDb" id="284590-Q6CR37"/>
<keyword evidence="1" id="KW-1133">Transmembrane helix</keyword>
<name>Q6CR37_KLULA</name>
<sequence length="116" mass="12945">MGNLAMSSDTRRSPTENGYSSKCLWSYHHAIRRIAESCLFCTDGALHGYILVCMVSGTEKLKVEPGPDSIGRMIVMIIRCVVQLGRYGCCIIYRQYVSSFFLFLFSLALTGCTTLI</sequence>
<gene>
    <name evidence="2" type="ORF">KLLA0_D12122g</name>
</gene>
<reference evidence="2 3" key="1">
    <citation type="journal article" date="2004" name="Nature">
        <title>Genome evolution in yeasts.</title>
        <authorList>
            <consortium name="Genolevures"/>
            <person name="Dujon B."/>
            <person name="Sherman D."/>
            <person name="Fischer G."/>
            <person name="Durrens P."/>
            <person name="Casaregola S."/>
            <person name="Lafontaine I."/>
            <person name="de Montigny J."/>
            <person name="Marck C."/>
            <person name="Neuveglise C."/>
            <person name="Talla E."/>
            <person name="Goffard N."/>
            <person name="Frangeul L."/>
            <person name="Aigle M."/>
            <person name="Anthouard V."/>
            <person name="Babour A."/>
            <person name="Barbe V."/>
            <person name="Barnay S."/>
            <person name="Blanchin S."/>
            <person name="Beckerich J.M."/>
            <person name="Beyne E."/>
            <person name="Bleykasten C."/>
            <person name="Boisrame A."/>
            <person name="Boyer J."/>
            <person name="Cattolico L."/>
            <person name="Confanioleri F."/>
            <person name="de Daruvar A."/>
            <person name="Despons L."/>
            <person name="Fabre E."/>
            <person name="Fairhead C."/>
            <person name="Ferry-Dumazet H."/>
            <person name="Groppi A."/>
            <person name="Hantraye F."/>
            <person name="Hennequin C."/>
            <person name="Jauniaux N."/>
            <person name="Joyet P."/>
            <person name="Kachouri R."/>
            <person name="Kerrest A."/>
            <person name="Koszul R."/>
            <person name="Lemaire M."/>
            <person name="Lesur I."/>
            <person name="Ma L."/>
            <person name="Muller H."/>
            <person name="Nicaud J.M."/>
            <person name="Nikolski M."/>
            <person name="Oztas S."/>
            <person name="Ozier-Kalogeropoulos O."/>
            <person name="Pellenz S."/>
            <person name="Potier S."/>
            <person name="Richard G.F."/>
            <person name="Straub M.L."/>
            <person name="Suleau A."/>
            <person name="Swennene D."/>
            <person name="Tekaia F."/>
            <person name="Wesolowski-Louvel M."/>
            <person name="Westhof E."/>
            <person name="Wirth B."/>
            <person name="Zeniou-Meyer M."/>
            <person name="Zivanovic I."/>
            <person name="Bolotin-Fukuhara M."/>
            <person name="Thierry A."/>
            <person name="Bouchier C."/>
            <person name="Caudron B."/>
            <person name="Scarpelli C."/>
            <person name="Gaillardin C."/>
            <person name="Weissenbach J."/>
            <person name="Wincker P."/>
            <person name="Souciet J.L."/>
        </authorList>
    </citation>
    <scope>NUCLEOTIDE SEQUENCE [LARGE SCALE GENOMIC DNA]</scope>
    <source>
        <strain evidence="3">ATCC 8585 / CBS 2359 / DSM 70799 / NBRC 1267 / NRRL Y-1140 / WM37</strain>
    </source>
</reference>
<dbReference type="HOGENOM" id="CLU_2097233_0_0_1"/>
<evidence type="ECO:0000313" key="3">
    <source>
        <dbReference type="Proteomes" id="UP000000598"/>
    </source>
</evidence>
<dbReference type="KEGG" id="kla:KLLA0_D12122g"/>